<proteinExistence type="predicted"/>
<name>A0A4R7UY40_9PSEU</name>
<organism evidence="1 2">
    <name type="scientific">Actinophytocola oryzae</name>
    <dbReference type="NCBI Taxonomy" id="502181"/>
    <lineage>
        <taxon>Bacteria</taxon>
        <taxon>Bacillati</taxon>
        <taxon>Actinomycetota</taxon>
        <taxon>Actinomycetes</taxon>
        <taxon>Pseudonocardiales</taxon>
        <taxon>Pseudonocardiaceae</taxon>
    </lineage>
</organism>
<dbReference type="RefSeq" id="WP_243867117.1">
    <property type="nucleotide sequence ID" value="NZ_SOCP01000019.1"/>
</dbReference>
<keyword evidence="2" id="KW-1185">Reference proteome</keyword>
<dbReference type="EMBL" id="SOCP01000019">
    <property type="protein sequence ID" value="TDV41813.1"/>
    <property type="molecule type" value="Genomic_DNA"/>
</dbReference>
<evidence type="ECO:0000313" key="1">
    <source>
        <dbReference type="EMBL" id="TDV41813.1"/>
    </source>
</evidence>
<sequence>MTRPEVVRFLRTEATMAFPEGRLLALREGQLHVLAPDGWTRLRTTRPRGSTWLTREEAEDWCEREGWPLHLLNEVPRPGRV</sequence>
<reference evidence="1 2" key="1">
    <citation type="submission" date="2019-03" db="EMBL/GenBank/DDBJ databases">
        <title>Genomic Encyclopedia of Archaeal and Bacterial Type Strains, Phase II (KMG-II): from individual species to whole genera.</title>
        <authorList>
            <person name="Goeker M."/>
        </authorList>
    </citation>
    <scope>NUCLEOTIDE SEQUENCE [LARGE SCALE GENOMIC DNA]</scope>
    <source>
        <strain evidence="1 2">DSM 45499</strain>
    </source>
</reference>
<accession>A0A4R7UY40</accession>
<protein>
    <submittedName>
        <fullName evidence="1">Uncharacterized protein</fullName>
    </submittedName>
</protein>
<evidence type="ECO:0000313" key="2">
    <source>
        <dbReference type="Proteomes" id="UP000294927"/>
    </source>
</evidence>
<gene>
    <name evidence="1" type="ORF">CLV71_119135</name>
</gene>
<dbReference type="Proteomes" id="UP000294927">
    <property type="component" value="Unassembled WGS sequence"/>
</dbReference>
<dbReference type="AlphaFoldDB" id="A0A4R7UY40"/>
<comment type="caution">
    <text evidence="1">The sequence shown here is derived from an EMBL/GenBank/DDBJ whole genome shotgun (WGS) entry which is preliminary data.</text>
</comment>